<feature type="non-terminal residue" evidence="3">
    <location>
        <position position="421"/>
    </location>
</feature>
<evidence type="ECO:0008006" key="5">
    <source>
        <dbReference type="Google" id="ProtNLM"/>
    </source>
</evidence>
<gene>
    <name evidence="3" type="ORF">PV328_011749</name>
</gene>
<dbReference type="Gene3D" id="2.40.70.10">
    <property type="entry name" value="Acid Proteases"/>
    <property type="match status" value="1"/>
</dbReference>
<feature type="compositionally biased region" description="Low complexity" evidence="2">
    <location>
        <begin position="144"/>
        <end position="156"/>
    </location>
</feature>
<name>A0AA39C3I0_9HYME</name>
<reference evidence="3" key="1">
    <citation type="journal article" date="2023" name="bioRxiv">
        <title>Scaffold-level genome assemblies of two parasitoid biocontrol wasps reveal the parthenogenesis mechanism and an associated novel virus.</title>
        <authorList>
            <person name="Inwood S."/>
            <person name="Skelly J."/>
            <person name="Guhlin J."/>
            <person name="Harrop T."/>
            <person name="Goldson S."/>
            <person name="Dearden P."/>
        </authorList>
    </citation>
    <scope>NUCLEOTIDE SEQUENCE</scope>
    <source>
        <strain evidence="3">Irish</strain>
        <tissue evidence="3">Whole body</tissue>
    </source>
</reference>
<proteinExistence type="predicted"/>
<evidence type="ECO:0000313" key="4">
    <source>
        <dbReference type="Proteomes" id="UP001168990"/>
    </source>
</evidence>
<comment type="caution">
    <text evidence="3">The sequence shown here is derived from an EMBL/GenBank/DDBJ whole genome shotgun (WGS) entry which is preliminary data.</text>
</comment>
<dbReference type="AlphaFoldDB" id="A0AA39C3I0"/>
<protein>
    <recommendedName>
        <fullName evidence="5">Peptidase A2 domain-containing protein</fullName>
    </recommendedName>
</protein>
<evidence type="ECO:0000256" key="1">
    <source>
        <dbReference type="SAM" id="Coils"/>
    </source>
</evidence>
<keyword evidence="1" id="KW-0175">Coiled coil</keyword>
<reference evidence="3" key="2">
    <citation type="submission" date="2023-03" db="EMBL/GenBank/DDBJ databases">
        <authorList>
            <person name="Inwood S.N."/>
            <person name="Skelly J.G."/>
            <person name="Guhlin J."/>
            <person name="Harrop T.W.R."/>
            <person name="Goldson S.G."/>
            <person name="Dearden P.K."/>
        </authorList>
    </citation>
    <scope>NUCLEOTIDE SEQUENCE</scope>
    <source>
        <strain evidence="3">Irish</strain>
        <tissue evidence="3">Whole body</tissue>
    </source>
</reference>
<evidence type="ECO:0000256" key="2">
    <source>
        <dbReference type="SAM" id="MobiDB-lite"/>
    </source>
</evidence>
<feature type="coiled-coil region" evidence="1">
    <location>
        <begin position="1"/>
        <end position="28"/>
    </location>
</feature>
<dbReference type="EMBL" id="JAQQBS010001441">
    <property type="protein sequence ID" value="KAK0157208.1"/>
    <property type="molecule type" value="Genomic_DNA"/>
</dbReference>
<sequence length="421" mass="48663">LDSLINVISNLQSQVNSISDRLEEMNNNRETITGNVNHDNELTSEHNSYDNNTIHNEMKILKSYLNLITEFEGNNSSVETFIFELTTTIAEISDDAKNNFIRLIILQKIVKQARKMIDGHDIRSIEDLIQVLRNNFVLDQSKISQNSRNTQNTTRNYNKQVSNPNQLNTEKKIPLSRLRYYWTFYKKLPTVTNESKFSVATESKHIIKSNQVYQMSRKSRNPGAVFTINMYSTTGKRSDSLLADTGAEVNLIKLKCTRGLPVRKNTATIIGINNVPVICELECKITLDNVDHIFLVVPDNFPLTEDGIAGRPFLEKEDAIILSKQRKIIFKRTNPNYEILKFASKYSLERSRLLQENTRLNRILNENEKNELWNIIDSFQDVYYLEGDPLACTNLTEYKIETNDESPINIKQYRYPPAQHE</sequence>
<dbReference type="Proteomes" id="UP001168990">
    <property type="component" value="Unassembled WGS sequence"/>
</dbReference>
<evidence type="ECO:0000313" key="3">
    <source>
        <dbReference type="EMBL" id="KAK0157208.1"/>
    </source>
</evidence>
<feature type="compositionally biased region" description="Polar residues" evidence="2">
    <location>
        <begin position="157"/>
        <end position="168"/>
    </location>
</feature>
<feature type="region of interest" description="Disordered" evidence="2">
    <location>
        <begin position="143"/>
        <end position="168"/>
    </location>
</feature>
<keyword evidence="4" id="KW-1185">Reference proteome</keyword>
<accession>A0AA39C3I0</accession>
<dbReference type="InterPro" id="IPR021109">
    <property type="entry name" value="Peptidase_aspartic_dom_sf"/>
</dbReference>
<dbReference type="SUPFAM" id="SSF50630">
    <property type="entry name" value="Acid proteases"/>
    <property type="match status" value="1"/>
</dbReference>
<organism evidence="3 4">
    <name type="scientific">Microctonus aethiopoides</name>
    <dbReference type="NCBI Taxonomy" id="144406"/>
    <lineage>
        <taxon>Eukaryota</taxon>
        <taxon>Metazoa</taxon>
        <taxon>Ecdysozoa</taxon>
        <taxon>Arthropoda</taxon>
        <taxon>Hexapoda</taxon>
        <taxon>Insecta</taxon>
        <taxon>Pterygota</taxon>
        <taxon>Neoptera</taxon>
        <taxon>Endopterygota</taxon>
        <taxon>Hymenoptera</taxon>
        <taxon>Apocrita</taxon>
        <taxon>Ichneumonoidea</taxon>
        <taxon>Braconidae</taxon>
        <taxon>Euphorinae</taxon>
        <taxon>Microctonus</taxon>
    </lineage>
</organism>